<evidence type="ECO:0000259" key="6">
    <source>
        <dbReference type="Pfam" id="PF00892"/>
    </source>
</evidence>
<evidence type="ECO:0000256" key="3">
    <source>
        <dbReference type="ARBA" id="ARBA00022989"/>
    </source>
</evidence>
<keyword evidence="2 5" id="KW-0812">Transmembrane</keyword>
<dbReference type="Pfam" id="PF00892">
    <property type="entry name" value="EamA"/>
    <property type="match status" value="1"/>
</dbReference>
<keyword evidence="4 5" id="KW-0472">Membrane</keyword>
<protein>
    <recommendedName>
        <fullName evidence="6">EamA domain-containing protein</fullName>
    </recommendedName>
</protein>
<dbReference type="AlphaFoldDB" id="A0A382CSQ4"/>
<dbReference type="EMBL" id="UINC01035853">
    <property type="protein sequence ID" value="SVB28919.1"/>
    <property type="molecule type" value="Genomic_DNA"/>
</dbReference>
<feature type="non-terminal residue" evidence="7">
    <location>
        <position position="188"/>
    </location>
</feature>
<dbReference type="PANTHER" id="PTHR32322:SF2">
    <property type="entry name" value="EAMA DOMAIN-CONTAINING PROTEIN"/>
    <property type="match status" value="1"/>
</dbReference>
<proteinExistence type="predicted"/>
<organism evidence="7">
    <name type="scientific">marine metagenome</name>
    <dbReference type="NCBI Taxonomy" id="408172"/>
    <lineage>
        <taxon>unclassified sequences</taxon>
        <taxon>metagenomes</taxon>
        <taxon>ecological metagenomes</taxon>
    </lineage>
</organism>
<accession>A0A382CSQ4</accession>
<evidence type="ECO:0000256" key="1">
    <source>
        <dbReference type="ARBA" id="ARBA00004141"/>
    </source>
</evidence>
<reference evidence="7" key="1">
    <citation type="submission" date="2018-05" db="EMBL/GenBank/DDBJ databases">
        <authorList>
            <person name="Lanie J.A."/>
            <person name="Ng W.-L."/>
            <person name="Kazmierczak K.M."/>
            <person name="Andrzejewski T.M."/>
            <person name="Davidsen T.M."/>
            <person name="Wayne K.J."/>
            <person name="Tettelin H."/>
            <person name="Glass J.I."/>
            <person name="Rusch D."/>
            <person name="Podicherti R."/>
            <person name="Tsui H.-C.T."/>
            <person name="Winkler M.E."/>
        </authorList>
    </citation>
    <scope>NUCLEOTIDE SEQUENCE</scope>
</reference>
<dbReference type="SUPFAM" id="SSF103481">
    <property type="entry name" value="Multidrug resistance efflux transporter EmrE"/>
    <property type="match status" value="1"/>
</dbReference>
<feature type="transmembrane region" description="Helical" evidence="5">
    <location>
        <begin position="6"/>
        <end position="25"/>
    </location>
</feature>
<dbReference type="GO" id="GO:0016020">
    <property type="term" value="C:membrane"/>
    <property type="evidence" value="ECO:0007669"/>
    <property type="project" value="UniProtKB-SubCell"/>
</dbReference>
<feature type="domain" description="EamA" evidence="6">
    <location>
        <begin position="9"/>
        <end position="145"/>
    </location>
</feature>
<feature type="transmembrane region" description="Helical" evidence="5">
    <location>
        <begin position="102"/>
        <end position="122"/>
    </location>
</feature>
<evidence type="ECO:0000256" key="4">
    <source>
        <dbReference type="ARBA" id="ARBA00023136"/>
    </source>
</evidence>
<evidence type="ECO:0000256" key="2">
    <source>
        <dbReference type="ARBA" id="ARBA00022692"/>
    </source>
</evidence>
<sequence length="188" mass="20587">MNITFEYAGELFSLCSAVFWALAVVMMKKVGDKIHPVAINLFKNIMGVVLISMTLYIIGEPLLNPGFVEREDYLRLIISGIIGIGLADIIFLYSLNIIGAGITALVDTVYSPFVILFAYFLLGEQLSVIQFIGGGFIIGAILFASAKLQHIPVDRNQLIYGILLNIIAIAMMAFAIVLIKPVLNKFQG</sequence>
<dbReference type="InterPro" id="IPR037185">
    <property type="entry name" value="EmrE-like"/>
</dbReference>
<comment type="subcellular location">
    <subcellularLocation>
        <location evidence="1">Membrane</location>
        <topology evidence="1">Multi-pass membrane protein</topology>
    </subcellularLocation>
</comment>
<feature type="transmembrane region" description="Helical" evidence="5">
    <location>
        <begin position="37"/>
        <end position="58"/>
    </location>
</feature>
<dbReference type="InterPro" id="IPR050638">
    <property type="entry name" value="AA-Vitamin_Transporters"/>
</dbReference>
<feature type="transmembrane region" description="Helical" evidence="5">
    <location>
        <begin position="128"/>
        <end position="146"/>
    </location>
</feature>
<feature type="transmembrane region" description="Helical" evidence="5">
    <location>
        <begin position="73"/>
        <end position="95"/>
    </location>
</feature>
<dbReference type="PANTHER" id="PTHR32322">
    <property type="entry name" value="INNER MEMBRANE TRANSPORTER"/>
    <property type="match status" value="1"/>
</dbReference>
<keyword evidence="3 5" id="KW-1133">Transmembrane helix</keyword>
<evidence type="ECO:0000313" key="7">
    <source>
        <dbReference type="EMBL" id="SVB28919.1"/>
    </source>
</evidence>
<feature type="transmembrane region" description="Helical" evidence="5">
    <location>
        <begin position="158"/>
        <end position="179"/>
    </location>
</feature>
<name>A0A382CSQ4_9ZZZZ</name>
<evidence type="ECO:0000256" key="5">
    <source>
        <dbReference type="SAM" id="Phobius"/>
    </source>
</evidence>
<dbReference type="InterPro" id="IPR000620">
    <property type="entry name" value="EamA_dom"/>
</dbReference>
<gene>
    <name evidence="7" type="ORF">METZ01_LOCUS181773</name>
</gene>